<keyword evidence="4" id="KW-1003">Cell membrane</keyword>
<reference evidence="10 12" key="1">
    <citation type="submission" date="2016-10" db="EMBL/GenBank/DDBJ databases">
        <authorList>
            <person name="de Groot N.N."/>
        </authorList>
    </citation>
    <scope>NUCLEOTIDE SEQUENCE [LARGE SCALE GENOMIC DNA]</scope>
    <source>
        <strain evidence="10 12">WG14</strain>
    </source>
</reference>
<dbReference type="EMBL" id="FMYV01000001">
    <property type="protein sequence ID" value="SDB99726.1"/>
    <property type="molecule type" value="Genomic_DNA"/>
</dbReference>
<evidence type="ECO:0000256" key="5">
    <source>
        <dbReference type="ARBA" id="ARBA00022741"/>
    </source>
</evidence>
<dbReference type="FunFam" id="3.40.50.300:FF:000589">
    <property type="entry name" value="ABC transporter, ATP-binding subunit"/>
    <property type="match status" value="1"/>
</dbReference>
<dbReference type="AlphaFoldDB" id="A0A1G6I1W2"/>
<organism evidence="10 12">
    <name type="scientific">Geotoga petraea</name>
    <dbReference type="NCBI Taxonomy" id="28234"/>
    <lineage>
        <taxon>Bacteria</taxon>
        <taxon>Thermotogati</taxon>
        <taxon>Thermotogota</taxon>
        <taxon>Thermotogae</taxon>
        <taxon>Petrotogales</taxon>
        <taxon>Petrotogaceae</taxon>
        <taxon>Geotoga</taxon>
    </lineage>
</organism>
<dbReference type="SUPFAM" id="SSF52540">
    <property type="entry name" value="P-loop containing nucleoside triphosphate hydrolases"/>
    <property type="match status" value="1"/>
</dbReference>
<gene>
    <name evidence="11" type="ORF">E4650_02260</name>
    <name evidence="10" type="ORF">SAMN04488588_0193</name>
</gene>
<accession>A0A1G6I1W2</accession>
<dbReference type="EMBL" id="SRME01000001">
    <property type="protein sequence ID" value="TGG89038.1"/>
    <property type="molecule type" value="Genomic_DNA"/>
</dbReference>
<evidence type="ECO:0000259" key="9">
    <source>
        <dbReference type="PROSITE" id="PS50893"/>
    </source>
</evidence>
<comment type="similarity">
    <text evidence="2">Belongs to the ABC transporter superfamily.</text>
</comment>
<dbReference type="PROSITE" id="PS00211">
    <property type="entry name" value="ABC_TRANSPORTER_1"/>
    <property type="match status" value="1"/>
</dbReference>
<dbReference type="Proteomes" id="UP000297288">
    <property type="component" value="Unassembled WGS sequence"/>
</dbReference>
<evidence type="ECO:0000256" key="8">
    <source>
        <dbReference type="ARBA" id="ARBA00023136"/>
    </source>
</evidence>
<keyword evidence="5" id="KW-0547">Nucleotide-binding</keyword>
<dbReference type="SMART" id="SM00382">
    <property type="entry name" value="AAA"/>
    <property type="match status" value="1"/>
</dbReference>
<protein>
    <submittedName>
        <fullName evidence="11">ABC transporter ATP-binding protein</fullName>
    </submittedName>
    <submittedName>
        <fullName evidence="10">ABC-2 type transport system ATP-binding protein</fullName>
    </submittedName>
</protein>
<dbReference type="GO" id="GO:0005886">
    <property type="term" value="C:plasma membrane"/>
    <property type="evidence" value="ECO:0007669"/>
    <property type="project" value="UniProtKB-SubCell"/>
</dbReference>
<evidence type="ECO:0000256" key="2">
    <source>
        <dbReference type="ARBA" id="ARBA00005417"/>
    </source>
</evidence>
<dbReference type="PROSITE" id="PS50893">
    <property type="entry name" value="ABC_TRANSPORTER_2"/>
    <property type="match status" value="1"/>
</dbReference>
<comment type="subcellular location">
    <subcellularLocation>
        <location evidence="1">Cell membrane</location>
    </subcellularLocation>
</comment>
<dbReference type="Proteomes" id="UP000199322">
    <property type="component" value="Unassembled WGS sequence"/>
</dbReference>
<evidence type="ECO:0000313" key="13">
    <source>
        <dbReference type="Proteomes" id="UP000297288"/>
    </source>
</evidence>
<evidence type="ECO:0000256" key="6">
    <source>
        <dbReference type="ARBA" id="ARBA00022840"/>
    </source>
</evidence>
<dbReference type="CDD" id="cd03230">
    <property type="entry name" value="ABC_DR_subfamily_A"/>
    <property type="match status" value="1"/>
</dbReference>
<evidence type="ECO:0000256" key="7">
    <source>
        <dbReference type="ARBA" id="ARBA00022967"/>
    </source>
</evidence>
<proteinExistence type="inferred from homology"/>
<dbReference type="InterPro" id="IPR003439">
    <property type="entry name" value="ABC_transporter-like_ATP-bd"/>
</dbReference>
<feature type="domain" description="ABC transporter" evidence="9">
    <location>
        <begin position="5"/>
        <end position="230"/>
    </location>
</feature>
<dbReference type="InterPro" id="IPR003593">
    <property type="entry name" value="AAA+_ATPase"/>
</dbReference>
<sequence>MGKVIEIKNLKKYYKNVKAVDDVSIEVEKGDIVAILGPNGAGKTTTVETLEGLREATSGDIYYFGKKVKKIDHEIKEQIGVQLQNNSFFENLTVKEIIKAFAGLYKKSVPVSSLLERFKLEEKKNSKIKNLSGGQLQRVALAVSVVNDPEIVFLDEPTTGLDPQARRNLWEEIEKLKNEGKTIILTTHYMEEAEKLADKIYIFDMGKIIAEGTLNSLIDSLEMSSVIQFETEENNNLKKYYPKIKIIDNKYEIETNNVEKDLIKIMEISKEKGLRINNIFIRKPNLEDVFLHLTGRSLRE</sequence>
<keyword evidence="7" id="KW-1278">Translocase</keyword>
<dbReference type="Pfam" id="PF00005">
    <property type="entry name" value="ABC_tran"/>
    <property type="match status" value="1"/>
</dbReference>
<dbReference type="InterPro" id="IPR050763">
    <property type="entry name" value="ABC_transporter_ATP-binding"/>
</dbReference>
<name>A0A1G6I1W2_9BACT</name>
<keyword evidence="8" id="KW-0472">Membrane</keyword>
<keyword evidence="12" id="KW-1185">Reference proteome</keyword>
<dbReference type="STRING" id="28234.SAMN04488588_0193"/>
<dbReference type="RefSeq" id="WP_091401975.1">
    <property type="nucleotide sequence ID" value="NZ_FMYV01000001.1"/>
</dbReference>
<reference evidence="11 13" key="2">
    <citation type="submission" date="2019-04" db="EMBL/GenBank/DDBJ databases">
        <title>Draft genome sequence data and analysis of a Fermenting Bacterium, Geotoga petraea strain HO-Geo1, isolated from heavy-oil petroleum reservoir in Russia.</title>
        <authorList>
            <person name="Grouzdev D.S."/>
            <person name="Semenova E.M."/>
            <person name="Sokolova D.S."/>
            <person name="Tourova T.P."/>
            <person name="Poltaraus A.B."/>
            <person name="Nazina T.N."/>
        </authorList>
    </citation>
    <scope>NUCLEOTIDE SEQUENCE [LARGE SCALE GENOMIC DNA]</scope>
    <source>
        <strain evidence="11 13">HO-Geo1</strain>
    </source>
</reference>
<evidence type="ECO:0000313" key="12">
    <source>
        <dbReference type="Proteomes" id="UP000199322"/>
    </source>
</evidence>
<dbReference type="InterPro" id="IPR027417">
    <property type="entry name" value="P-loop_NTPase"/>
</dbReference>
<keyword evidence="3" id="KW-0813">Transport</keyword>
<dbReference type="InterPro" id="IPR017871">
    <property type="entry name" value="ABC_transporter-like_CS"/>
</dbReference>
<dbReference type="PANTHER" id="PTHR42711">
    <property type="entry name" value="ABC TRANSPORTER ATP-BINDING PROTEIN"/>
    <property type="match status" value="1"/>
</dbReference>
<keyword evidence="6 10" id="KW-0067">ATP-binding</keyword>
<dbReference type="Gene3D" id="3.40.50.300">
    <property type="entry name" value="P-loop containing nucleotide triphosphate hydrolases"/>
    <property type="match status" value="1"/>
</dbReference>
<evidence type="ECO:0000313" key="11">
    <source>
        <dbReference type="EMBL" id="TGG89038.1"/>
    </source>
</evidence>
<dbReference type="GO" id="GO:0016887">
    <property type="term" value="F:ATP hydrolysis activity"/>
    <property type="evidence" value="ECO:0007669"/>
    <property type="project" value="InterPro"/>
</dbReference>
<evidence type="ECO:0000256" key="3">
    <source>
        <dbReference type="ARBA" id="ARBA00022448"/>
    </source>
</evidence>
<evidence type="ECO:0000313" key="10">
    <source>
        <dbReference type="EMBL" id="SDB99726.1"/>
    </source>
</evidence>
<evidence type="ECO:0000256" key="1">
    <source>
        <dbReference type="ARBA" id="ARBA00004236"/>
    </source>
</evidence>
<dbReference type="GO" id="GO:0005524">
    <property type="term" value="F:ATP binding"/>
    <property type="evidence" value="ECO:0007669"/>
    <property type="project" value="UniProtKB-KW"/>
</dbReference>
<evidence type="ECO:0000256" key="4">
    <source>
        <dbReference type="ARBA" id="ARBA00022475"/>
    </source>
</evidence>
<dbReference type="OrthoDB" id="9804819at2"/>
<dbReference type="PANTHER" id="PTHR42711:SF5">
    <property type="entry name" value="ABC TRANSPORTER ATP-BINDING PROTEIN NATA"/>
    <property type="match status" value="1"/>
</dbReference>